<feature type="domain" description="J" evidence="2">
    <location>
        <begin position="335"/>
        <end position="405"/>
    </location>
</feature>
<comment type="caution">
    <text evidence="3">The sequence shown here is derived from an EMBL/GenBank/DDBJ whole genome shotgun (WGS) entry which is preliminary data.</text>
</comment>
<name>A0A1J9RKE5_9PEZI</name>
<reference evidence="3 4" key="1">
    <citation type="submission" date="2016-10" db="EMBL/GenBank/DDBJ databases">
        <title>Proteomics and genomics reveal pathogen-plant mechanisms compatible with a hemibiotrophic lifestyle of Diplodia corticola.</title>
        <authorList>
            <person name="Fernandes I."/>
            <person name="De Jonge R."/>
            <person name="Van De Peer Y."/>
            <person name="Devreese B."/>
            <person name="Alves A."/>
            <person name="Esteves A.C."/>
        </authorList>
    </citation>
    <scope>NUCLEOTIDE SEQUENCE [LARGE SCALE GENOMIC DNA]</scope>
    <source>
        <strain evidence="3 4">CBS 112549</strain>
    </source>
</reference>
<dbReference type="GeneID" id="31020358"/>
<dbReference type="InterPro" id="IPR036869">
    <property type="entry name" value="J_dom_sf"/>
</dbReference>
<gene>
    <name evidence="3" type="ORF">BKCO1_990008</name>
</gene>
<dbReference type="RefSeq" id="XP_020125251.1">
    <property type="nucleotide sequence ID" value="XM_020280094.1"/>
</dbReference>
<feature type="compositionally biased region" description="Low complexity" evidence="1">
    <location>
        <begin position="108"/>
        <end position="122"/>
    </location>
</feature>
<dbReference type="SMART" id="SM00271">
    <property type="entry name" value="DnaJ"/>
    <property type="match status" value="1"/>
</dbReference>
<feature type="compositionally biased region" description="Polar residues" evidence="1">
    <location>
        <begin position="199"/>
        <end position="232"/>
    </location>
</feature>
<dbReference type="OrthoDB" id="10250354at2759"/>
<dbReference type="EMBL" id="MNUE01000099">
    <property type="protein sequence ID" value="OJD28991.1"/>
    <property type="molecule type" value="Genomic_DNA"/>
</dbReference>
<feature type="compositionally biased region" description="Low complexity" evidence="1">
    <location>
        <begin position="184"/>
        <end position="198"/>
    </location>
</feature>
<evidence type="ECO:0000313" key="4">
    <source>
        <dbReference type="Proteomes" id="UP000183809"/>
    </source>
</evidence>
<evidence type="ECO:0000259" key="2">
    <source>
        <dbReference type="PROSITE" id="PS50076"/>
    </source>
</evidence>
<feature type="compositionally biased region" description="Low complexity" evidence="1">
    <location>
        <begin position="267"/>
        <end position="301"/>
    </location>
</feature>
<dbReference type="Pfam" id="PF00226">
    <property type="entry name" value="DnaJ"/>
    <property type="match status" value="1"/>
</dbReference>
<sequence>MAYPTLAEEIEDLIILRLQPEDVPTRRRMVESALGIYARTSSVLALLDGRPVAFYHEASRKAFTLTGVPVELRACRLVSMPRIPTLDRKLERSGLAPPQHNSTPPTTSHSRYGGSSGGHYSSTADPGDNYYYTTEVRSPAGSSSSHGNHGSSSHNTHSHGSSSHSTRSHGYPSSAHYHTETRAPPSSSRGHTSGTSHSYVSGYTPSHTSGNTTGTRRPETSSGPSSGYNTETRTPDGHHHQSSSDRNPMDPPPNPRSGDRPYFTETRGPSSNSTYSSSSSGPGSSTSAGGGSHNSSSSTRSSPPPRPAPPSHPPSPPSNGTEADKMEWLLKTPFGFYDIMGVSRSATEAEIKRAYKLLAFKHHPDKHSAAGAAEKEQANRRFKAVGEANEWLSDAEKRELYHLRGGTVPE</sequence>
<dbReference type="InterPro" id="IPR001623">
    <property type="entry name" value="DnaJ_domain"/>
</dbReference>
<feature type="compositionally biased region" description="Basic and acidic residues" evidence="1">
    <location>
        <begin position="233"/>
        <end position="243"/>
    </location>
</feature>
<feature type="compositionally biased region" description="Low complexity" evidence="1">
    <location>
        <begin position="137"/>
        <end position="174"/>
    </location>
</feature>
<dbReference type="PRINTS" id="PR00625">
    <property type="entry name" value="JDOMAIN"/>
</dbReference>
<keyword evidence="4" id="KW-1185">Reference proteome</keyword>
<dbReference type="AlphaFoldDB" id="A0A1J9RKE5"/>
<dbReference type="Gene3D" id="1.10.287.110">
    <property type="entry name" value="DnaJ domain"/>
    <property type="match status" value="1"/>
</dbReference>
<dbReference type="Proteomes" id="UP000183809">
    <property type="component" value="Unassembled WGS sequence"/>
</dbReference>
<evidence type="ECO:0000256" key="1">
    <source>
        <dbReference type="SAM" id="MobiDB-lite"/>
    </source>
</evidence>
<dbReference type="PANTHER" id="PTHR24074">
    <property type="entry name" value="CO-CHAPERONE PROTEIN DJLA"/>
    <property type="match status" value="1"/>
</dbReference>
<dbReference type="PROSITE" id="PS00636">
    <property type="entry name" value="DNAJ_1"/>
    <property type="match status" value="1"/>
</dbReference>
<dbReference type="InterPro" id="IPR018253">
    <property type="entry name" value="DnaJ_domain_CS"/>
</dbReference>
<dbReference type="InterPro" id="IPR050817">
    <property type="entry name" value="DjlA_DnaK_co-chaperone"/>
</dbReference>
<proteinExistence type="predicted"/>
<dbReference type="PROSITE" id="PS50076">
    <property type="entry name" value="DNAJ_2"/>
    <property type="match status" value="1"/>
</dbReference>
<feature type="compositionally biased region" description="Pro residues" evidence="1">
    <location>
        <begin position="302"/>
        <end position="317"/>
    </location>
</feature>
<dbReference type="STRING" id="236234.A0A1J9RKE5"/>
<dbReference type="CDD" id="cd06257">
    <property type="entry name" value="DnaJ"/>
    <property type="match status" value="1"/>
</dbReference>
<accession>A0A1J9RKE5</accession>
<feature type="region of interest" description="Disordered" evidence="1">
    <location>
        <begin position="88"/>
        <end position="326"/>
    </location>
</feature>
<protein>
    <submittedName>
        <fullName evidence="3">Molecular chaperone</fullName>
    </submittedName>
</protein>
<dbReference type="SUPFAM" id="SSF46565">
    <property type="entry name" value="Chaperone J-domain"/>
    <property type="match status" value="1"/>
</dbReference>
<evidence type="ECO:0000313" key="3">
    <source>
        <dbReference type="EMBL" id="OJD28991.1"/>
    </source>
</evidence>
<organism evidence="3 4">
    <name type="scientific">Diplodia corticola</name>
    <dbReference type="NCBI Taxonomy" id="236234"/>
    <lineage>
        <taxon>Eukaryota</taxon>
        <taxon>Fungi</taxon>
        <taxon>Dikarya</taxon>
        <taxon>Ascomycota</taxon>
        <taxon>Pezizomycotina</taxon>
        <taxon>Dothideomycetes</taxon>
        <taxon>Dothideomycetes incertae sedis</taxon>
        <taxon>Botryosphaeriales</taxon>
        <taxon>Botryosphaeriaceae</taxon>
        <taxon>Diplodia</taxon>
    </lineage>
</organism>